<evidence type="ECO:0000313" key="1">
    <source>
        <dbReference type="EMBL" id="QFU81102.1"/>
    </source>
</evidence>
<dbReference type="KEGG" id="nas:GCU68_00310"/>
<reference evidence="1 2" key="1">
    <citation type="journal article" date="2007" name="Int. J. Syst. Evol. Microbiol.">
        <title>Natronorubrum sulfidifaciens sp. nov., an extremely haloalkaliphilic archaeon isolated from Aiding salt lake in Xin-Jiang, China.</title>
        <authorList>
            <person name="Cui H.L."/>
            <person name="Tohty D."/>
            <person name="Liu H.C."/>
            <person name="Liu S.J."/>
            <person name="Oren A."/>
            <person name="Zhou P.J."/>
        </authorList>
    </citation>
    <scope>NUCLEOTIDE SEQUENCE [LARGE SCALE GENOMIC DNA]</scope>
    <source>
        <strain evidence="1 2">7-3</strain>
    </source>
</reference>
<dbReference type="RefSeq" id="WP_152938488.1">
    <property type="nucleotide sequence ID" value="NZ_CP045488.1"/>
</dbReference>
<gene>
    <name evidence="1" type="ORF">GCU68_00310</name>
</gene>
<keyword evidence="2" id="KW-1185">Reference proteome</keyword>
<dbReference type="OrthoDB" id="304869at2157"/>
<proteinExistence type="predicted"/>
<dbReference type="AlphaFoldDB" id="A0A5P9NYZ1"/>
<protein>
    <submittedName>
        <fullName evidence="1">Uncharacterized protein</fullName>
    </submittedName>
</protein>
<dbReference type="EMBL" id="CP045488">
    <property type="protein sequence ID" value="QFU81102.1"/>
    <property type="molecule type" value="Genomic_DNA"/>
</dbReference>
<evidence type="ECO:0000313" key="2">
    <source>
        <dbReference type="Proteomes" id="UP000326170"/>
    </source>
</evidence>
<sequence length="68" mass="7939">MGRSLWDVFLSSFRTNDENADEGDDRFVPSPLDLSVRFAHGGPDNDVQRELHKIDEQARELEENRRDH</sequence>
<accession>A0A5P9NYZ1</accession>
<name>A0A5P9NYZ1_9EURY</name>
<dbReference type="Proteomes" id="UP000326170">
    <property type="component" value="Chromosome"/>
</dbReference>
<dbReference type="GeneID" id="42299446"/>
<organism evidence="1 2">
    <name type="scientific">Natronorubrum aibiense</name>
    <dbReference type="NCBI Taxonomy" id="348826"/>
    <lineage>
        <taxon>Archaea</taxon>
        <taxon>Methanobacteriati</taxon>
        <taxon>Methanobacteriota</taxon>
        <taxon>Stenosarchaea group</taxon>
        <taxon>Halobacteria</taxon>
        <taxon>Halobacteriales</taxon>
        <taxon>Natrialbaceae</taxon>
        <taxon>Natronorubrum</taxon>
    </lineage>
</organism>